<reference evidence="3" key="1">
    <citation type="submission" date="2025-08" db="UniProtKB">
        <authorList>
            <consortium name="RefSeq"/>
        </authorList>
    </citation>
    <scope>IDENTIFICATION</scope>
    <source>
        <tissue evidence="3">Leaf</tissue>
    </source>
</reference>
<sequence length="181" mass="20058">MIGLFSVKHPQEFSLNNGSRFISIASARRAIFRFCYVVEDFPELKDGVCNNGYVDDQREDVDCDQGTDRVQPLGNFAIQLIEQELNHVDHGEQEQHFADDGARRGESEHGPSQRLARLPIDVIGFMDADELGEGVGLEGFGHEAGQKIAGERYHFVPDQPPRHLNSCSALLGTLHDLLSAA</sequence>
<evidence type="ECO:0000313" key="3">
    <source>
        <dbReference type="RefSeq" id="XP_048127759.1"/>
    </source>
</evidence>
<dbReference type="Proteomes" id="UP000827889">
    <property type="component" value="Chromosome 10"/>
</dbReference>
<gene>
    <name evidence="3" type="primary">LOC125312695</name>
</gene>
<feature type="compositionally biased region" description="Basic and acidic residues" evidence="1">
    <location>
        <begin position="91"/>
        <end position="111"/>
    </location>
</feature>
<dbReference type="GeneID" id="125312695"/>
<protein>
    <submittedName>
        <fullName evidence="3">Uncharacterized protein LOC125312695</fullName>
    </submittedName>
</protein>
<dbReference type="RefSeq" id="XP_048127759.1">
    <property type="nucleotide sequence ID" value="XM_048271802.1"/>
</dbReference>
<proteinExistence type="predicted"/>
<feature type="region of interest" description="Disordered" evidence="1">
    <location>
        <begin position="91"/>
        <end position="113"/>
    </location>
</feature>
<evidence type="ECO:0000313" key="2">
    <source>
        <dbReference type="Proteomes" id="UP000827889"/>
    </source>
</evidence>
<keyword evidence="2" id="KW-1185">Reference proteome</keyword>
<accession>A0ABM3GTV0</accession>
<evidence type="ECO:0000256" key="1">
    <source>
        <dbReference type="SAM" id="MobiDB-lite"/>
    </source>
</evidence>
<name>A0ABM3GTV0_9MYRT</name>
<organism evidence="2 3">
    <name type="scientific">Rhodamnia argentea</name>
    <dbReference type="NCBI Taxonomy" id="178133"/>
    <lineage>
        <taxon>Eukaryota</taxon>
        <taxon>Viridiplantae</taxon>
        <taxon>Streptophyta</taxon>
        <taxon>Embryophyta</taxon>
        <taxon>Tracheophyta</taxon>
        <taxon>Spermatophyta</taxon>
        <taxon>Magnoliopsida</taxon>
        <taxon>eudicotyledons</taxon>
        <taxon>Gunneridae</taxon>
        <taxon>Pentapetalae</taxon>
        <taxon>rosids</taxon>
        <taxon>malvids</taxon>
        <taxon>Myrtales</taxon>
        <taxon>Myrtaceae</taxon>
        <taxon>Myrtoideae</taxon>
        <taxon>Myrteae</taxon>
        <taxon>Australasian group</taxon>
        <taxon>Rhodamnia</taxon>
    </lineage>
</organism>